<reference evidence="3" key="1">
    <citation type="journal article" date="2016" name="Nat. Commun.">
        <title>The Gonium pectorale genome demonstrates co-option of cell cycle regulation during the evolution of multicellularity.</title>
        <authorList>
            <person name="Hanschen E.R."/>
            <person name="Marriage T.N."/>
            <person name="Ferris P.J."/>
            <person name="Hamaji T."/>
            <person name="Toyoda A."/>
            <person name="Fujiyama A."/>
            <person name="Neme R."/>
            <person name="Noguchi H."/>
            <person name="Minakuchi Y."/>
            <person name="Suzuki M."/>
            <person name="Kawai-Toyooka H."/>
            <person name="Smith D.R."/>
            <person name="Sparks H."/>
            <person name="Anderson J."/>
            <person name="Bakaric R."/>
            <person name="Luria V."/>
            <person name="Karger A."/>
            <person name="Kirschner M.W."/>
            <person name="Durand P.M."/>
            <person name="Michod R.E."/>
            <person name="Nozaki H."/>
            <person name="Olson B.J."/>
        </authorList>
    </citation>
    <scope>NUCLEOTIDE SEQUENCE [LARGE SCALE GENOMIC DNA]</scope>
    <source>
        <strain evidence="3">NIES-2863</strain>
    </source>
</reference>
<dbReference type="Pfam" id="PF01026">
    <property type="entry name" value="TatD_DNase"/>
    <property type="match status" value="1"/>
</dbReference>
<dbReference type="SUPFAM" id="SSF51556">
    <property type="entry name" value="Metallo-dependent hydrolases"/>
    <property type="match status" value="1"/>
</dbReference>
<gene>
    <name evidence="2" type="ORF">GPECTOR_14g211</name>
</gene>
<dbReference type="PANTHER" id="PTHR47345:SF1">
    <property type="entry name" value="CUT9-INTERACTING PROTEIN SCN1"/>
    <property type="match status" value="1"/>
</dbReference>
<evidence type="ECO:0000313" key="3">
    <source>
        <dbReference type="Proteomes" id="UP000075714"/>
    </source>
</evidence>
<dbReference type="InterPro" id="IPR053044">
    <property type="entry name" value="Metallo-hydrolase/TatD-type"/>
</dbReference>
<dbReference type="InterPro" id="IPR032466">
    <property type="entry name" value="Metal_Hydrolase"/>
</dbReference>
<dbReference type="EMBL" id="LSYV01000015">
    <property type="protein sequence ID" value="KXZ50968.1"/>
    <property type="molecule type" value="Genomic_DNA"/>
</dbReference>
<dbReference type="InterPro" id="IPR001130">
    <property type="entry name" value="TatD-like"/>
</dbReference>
<dbReference type="STRING" id="33097.A0A150GMG7"/>
<dbReference type="AlphaFoldDB" id="A0A150GMG7"/>
<evidence type="ECO:0008006" key="4">
    <source>
        <dbReference type="Google" id="ProtNLM"/>
    </source>
</evidence>
<organism evidence="2 3">
    <name type="scientific">Gonium pectorale</name>
    <name type="common">Green alga</name>
    <dbReference type="NCBI Taxonomy" id="33097"/>
    <lineage>
        <taxon>Eukaryota</taxon>
        <taxon>Viridiplantae</taxon>
        <taxon>Chlorophyta</taxon>
        <taxon>core chlorophytes</taxon>
        <taxon>Chlorophyceae</taxon>
        <taxon>CS clade</taxon>
        <taxon>Chlamydomonadales</taxon>
        <taxon>Volvocaceae</taxon>
        <taxon>Gonium</taxon>
    </lineage>
</organism>
<evidence type="ECO:0000256" key="1">
    <source>
        <dbReference type="SAM" id="MobiDB-lite"/>
    </source>
</evidence>
<proteinExistence type="predicted"/>
<name>A0A150GMG7_GONPE</name>
<dbReference type="PANTHER" id="PTHR47345">
    <property type="entry name" value="CUT9-INTERACTING PROTEIN SCN1"/>
    <property type="match status" value="1"/>
</dbReference>
<keyword evidence="3" id="KW-1185">Reference proteome</keyword>
<dbReference type="Gene3D" id="3.20.20.140">
    <property type="entry name" value="Metal-dependent hydrolases"/>
    <property type="match status" value="1"/>
</dbReference>
<evidence type="ECO:0000313" key="2">
    <source>
        <dbReference type="EMBL" id="KXZ50968.1"/>
    </source>
</evidence>
<dbReference type="GO" id="GO:0016788">
    <property type="term" value="F:hydrolase activity, acting on ester bonds"/>
    <property type="evidence" value="ECO:0007669"/>
    <property type="project" value="InterPro"/>
</dbReference>
<dbReference type="Proteomes" id="UP000075714">
    <property type="component" value="Unassembled WGS sequence"/>
</dbReference>
<feature type="region of interest" description="Disordered" evidence="1">
    <location>
        <begin position="40"/>
        <end position="66"/>
    </location>
</feature>
<comment type="caution">
    <text evidence="2">The sequence shown here is derived from an EMBL/GenBank/DDBJ whole genome shotgun (WGS) entry which is preliminary data.</text>
</comment>
<accession>A0A150GMG7</accession>
<dbReference type="OrthoDB" id="6079689at2759"/>
<protein>
    <recommendedName>
        <fullName evidence="4">TatD related DNase</fullName>
    </recommendedName>
</protein>
<sequence length="282" mass="29875">MDASILERFGIGDAHCHPQVIPCFGVHPWFAHRHALPPGSASDPASLLDAPSNGKDHPSRHPALLEPPLPAAAEQWMPRLRALLEARPEACVGEFGLDRAAVVPGTRLQPSWQHQLALTEAHLRLAAELGRPASLHCVQGYGHLQELLRRLGPEGCPPKIMLHSYGGSVDLIKGFTKLPGGVGERIYFSFSSVINGRARDKLLERLAAVPPDRVLLESDQCSAGWREVDGGLLEGLAALAEAKKLGLEAAAEAAGANFAAFFEQSLAAMRRDGGGAEGGGGG</sequence>